<organism evidence="5 6">
    <name type="scientific">Balneatrix alpica</name>
    <dbReference type="NCBI Taxonomy" id="75684"/>
    <lineage>
        <taxon>Bacteria</taxon>
        <taxon>Pseudomonadati</taxon>
        <taxon>Pseudomonadota</taxon>
        <taxon>Gammaproteobacteria</taxon>
        <taxon>Oceanospirillales</taxon>
        <taxon>Balneatrichaceae</taxon>
        <taxon>Balneatrix</taxon>
    </lineage>
</organism>
<feature type="domain" description="Carbohydrate kinase PfkB" evidence="4">
    <location>
        <begin position="132"/>
        <end position="291"/>
    </location>
</feature>
<accession>A0ABV5Z8B2</accession>
<gene>
    <name evidence="5" type="ORF">ACFFLH_03740</name>
</gene>
<keyword evidence="2" id="KW-0808">Transferase</keyword>
<name>A0ABV5Z8B2_9GAMM</name>
<dbReference type="InterPro" id="IPR029056">
    <property type="entry name" value="Ribokinase-like"/>
</dbReference>
<dbReference type="EMBL" id="JBHLZN010000001">
    <property type="protein sequence ID" value="MFB9885518.1"/>
    <property type="molecule type" value="Genomic_DNA"/>
</dbReference>
<comment type="caution">
    <text evidence="5">The sequence shown here is derived from an EMBL/GenBank/DDBJ whole genome shotgun (WGS) entry which is preliminary data.</text>
</comment>
<comment type="similarity">
    <text evidence="1">Belongs to the carbohydrate kinase PfkB family.</text>
</comment>
<dbReference type="PROSITE" id="PS00584">
    <property type="entry name" value="PFKB_KINASES_2"/>
    <property type="match status" value="1"/>
</dbReference>
<dbReference type="NCBIfam" id="NF011655">
    <property type="entry name" value="PRK15074.1"/>
    <property type="match status" value="1"/>
</dbReference>
<dbReference type="Proteomes" id="UP001589628">
    <property type="component" value="Unassembled WGS sequence"/>
</dbReference>
<dbReference type="RefSeq" id="WP_027313612.1">
    <property type="nucleotide sequence ID" value="NZ_JBHLZN010000001.1"/>
</dbReference>
<protein>
    <submittedName>
        <fullName evidence="5">Inosine/guanosine kinase</fullName>
    </submittedName>
</protein>
<dbReference type="InterPro" id="IPR011611">
    <property type="entry name" value="PfkB_dom"/>
</dbReference>
<evidence type="ECO:0000256" key="2">
    <source>
        <dbReference type="ARBA" id="ARBA00022679"/>
    </source>
</evidence>
<dbReference type="GO" id="GO:0016301">
    <property type="term" value="F:kinase activity"/>
    <property type="evidence" value="ECO:0007669"/>
    <property type="project" value="UniProtKB-KW"/>
</dbReference>
<reference evidence="5 6" key="1">
    <citation type="submission" date="2024-09" db="EMBL/GenBank/DDBJ databases">
        <authorList>
            <person name="Sun Q."/>
            <person name="Mori K."/>
        </authorList>
    </citation>
    <scope>NUCLEOTIDE SEQUENCE [LARGE SCALE GENOMIC DNA]</scope>
    <source>
        <strain evidence="5 6">ATCC 51285</strain>
    </source>
</reference>
<dbReference type="Gene3D" id="3.40.1190.20">
    <property type="match status" value="1"/>
</dbReference>
<evidence type="ECO:0000259" key="4">
    <source>
        <dbReference type="Pfam" id="PF00294"/>
    </source>
</evidence>
<evidence type="ECO:0000313" key="5">
    <source>
        <dbReference type="EMBL" id="MFB9885518.1"/>
    </source>
</evidence>
<dbReference type="Pfam" id="PF00294">
    <property type="entry name" value="PfkB"/>
    <property type="match status" value="1"/>
</dbReference>
<sequence length="433" mass="47977">MRFPGQRKSKHYFPVTQATPTFDSAHLGPSETHICGIDELVVDIEAHVDDSLLERFALGKGLSQWLPQERADELYAYLQTQQLIRYEYAGGTGGNTLHNYAMLADDHAVLLGVMSETITLNSYAYRYLCDTSSRVDLSHLQPVPGAIGRCITLITPDNERTFVISPGCMSDLRPESIPEDIVATSSALLISAYLICSNPDAPIAAATYRAVEIANRHQVPVVFTLGTGLLVTKYRDMLRAFIRDHVQVLAMNEQEAEALTGESDPIIATQAALELADLVLTTAGAEGLYLGGYCDKGSLRPTRQTLVRHPQLDAYNRYEYSRPMRRQQCQQPVAIFTHLAPYMGGPRKIVNTNGAGDAALAAILHDLAAQHYHAGRCPDSPKHNRPYLAYSSLSQLGRYANRVSYEVLSQHRTRLTRGLPEREDSLEKAYWAS</sequence>
<keyword evidence="3 5" id="KW-0418">Kinase</keyword>
<evidence type="ECO:0000256" key="3">
    <source>
        <dbReference type="ARBA" id="ARBA00022777"/>
    </source>
</evidence>
<dbReference type="PANTHER" id="PTHR43320">
    <property type="entry name" value="SUGAR KINASE"/>
    <property type="match status" value="1"/>
</dbReference>
<evidence type="ECO:0000256" key="1">
    <source>
        <dbReference type="ARBA" id="ARBA00010688"/>
    </source>
</evidence>
<dbReference type="InterPro" id="IPR002173">
    <property type="entry name" value="Carboh/pur_kinase_PfkB_CS"/>
</dbReference>
<dbReference type="InterPro" id="IPR052700">
    <property type="entry name" value="Carb_kinase_PfkB-like"/>
</dbReference>
<evidence type="ECO:0000313" key="6">
    <source>
        <dbReference type="Proteomes" id="UP001589628"/>
    </source>
</evidence>
<proteinExistence type="inferred from homology"/>
<dbReference type="PANTHER" id="PTHR43320:SF3">
    <property type="entry name" value="CARBOHYDRATE KINASE PFKB DOMAIN-CONTAINING PROTEIN"/>
    <property type="match status" value="1"/>
</dbReference>
<dbReference type="SUPFAM" id="SSF53613">
    <property type="entry name" value="Ribokinase-like"/>
    <property type="match status" value="1"/>
</dbReference>
<keyword evidence="6" id="KW-1185">Reference proteome</keyword>